<feature type="compositionally biased region" description="Basic and acidic residues" evidence="1">
    <location>
        <begin position="38"/>
        <end position="61"/>
    </location>
</feature>
<keyword evidence="2" id="KW-0732">Signal</keyword>
<dbReference type="Proteomes" id="UP000265801">
    <property type="component" value="Unassembled WGS sequence"/>
</dbReference>
<dbReference type="PROSITE" id="PS51257">
    <property type="entry name" value="PROKAR_LIPOPROTEIN"/>
    <property type="match status" value="1"/>
</dbReference>
<dbReference type="AlphaFoldDB" id="A0A3A1R582"/>
<evidence type="ECO:0000313" key="4">
    <source>
        <dbReference type="Proteomes" id="UP000265801"/>
    </source>
</evidence>
<reference evidence="3 4" key="1">
    <citation type="submission" date="2018-09" db="EMBL/GenBank/DDBJ databases">
        <title>Bacillus saliacetes sp. nov., isolated from Thai shrimp paste (Ka-pi).</title>
        <authorList>
            <person name="Daroonpunt R."/>
            <person name="Tanasupawat S."/>
            <person name="Yiamsombut S."/>
        </authorList>
    </citation>
    <scope>NUCLEOTIDE SEQUENCE [LARGE SCALE GENOMIC DNA]</scope>
    <source>
        <strain evidence="3 4">SKP7-4</strain>
    </source>
</reference>
<gene>
    <name evidence="3" type="ORF">D3H55_02105</name>
</gene>
<name>A0A3A1R582_9BACI</name>
<evidence type="ECO:0000256" key="1">
    <source>
        <dbReference type="SAM" id="MobiDB-lite"/>
    </source>
</evidence>
<organism evidence="3 4">
    <name type="scientific">Bacillus salacetis</name>
    <dbReference type="NCBI Taxonomy" id="2315464"/>
    <lineage>
        <taxon>Bacteria</taxon>
        <taxon>Bacillati</taxon>
        <taxon>Bacillota</taxon>
        <taxon>Bacilli</taxon>
        <taxon>Bacillales</taxon>
        <taxon>Bacillaceae</taxon>
        <taxon>Bacillus</taxon>
    </lineage>
</organism>
<dbReference type="EMBL" id="QXIR01000002">
    <property type="protein sequence ID" value="RIW38356.1"/>
    <property type="molecule type" value="Genomic_DNA"/>
</dbReference>
<evidence type="ECO:0000256" key="2">
    <source>
        <dbReference type="SAM" id="SignalP"/>
    </source>
</evidence>
<protein>
    <recommendedName>
        <fullName evidence="5">Lipoprotein</fullName>
    </recommendedName>
</protein>
<feature type="region of interest" description="Disordered" evidence="1">
    <location>
        <begin position="23"/>
        <end position="61"/>
    </location>
</feature>
<evidence type="ECO:0000313" key="3">
    <source>
        <dbReference type="EMBL" id="RIW38356.1"/>
    </source>
</evidence>
<evidence type="ECO:0008006" key="5">
    <source>
        <dbReference type="Google" id="ProtNLM"/>
    </source>
</evidence>
<comment type="caution">
    <text evidence="3">The sequence shown here is derived from an EMBL/GenBank/DDBJ whole genome shotgun (WGS) entry which is preliminary data.</text>
</comment>
<dbReference type="RefSeq" id="WP_119545254.1">
    <property type="nucleotide sequence ID" value="NZ_QXIR01000002.1"/>
</dbReference>
<proteinExistence type="predicted"/>
<sequence length="61" mass="6881">MKRKHLALAIPMAASLFMSACAEEGRMSPEEEDVDIQDPGKEEDAEDIEKNETIKDQETEE</sequence>
<accession>A0A3A1R582</accession>
<keyword evidence="4" id="KW-1185">Reference proteome</keyword>
<feature type="chain" id="PRO_5017438067" description="Lipoprotein" evidence="2">
    <location>
        <begin position="23"/>
        <end position="61"/>
    </location>
</feature>
<feature type="signal peptide" evidence="2">
    <location>
        <begin position="1"/>
        <end position="22"/>
    </location>
</feature>